<dbReference type="InterPro" id="IPR001680">
    <property type="entry name" value="WD40_rpt"/>
</dbReference>
<name>A0A8T7MAB8_9CHLR</name>
<dbReference type="RefSeq" id="WP_341470837.1">
    <property type="nucleotide sequence ID" value="NZ_CP128400.1"/>
</dbReference>
<dbReference type="PANTHER" id="PTHR19848">
    <property type="entry name" value="WD40 REPEAT PROTEIN"/>
    <property type="match status" value="1"/>
</dbReference>
<dbReference type="InterPro" id="IPR015943">
    <property type="entry name" value="WD40/YVTN_repeat-like_dom_sf"/>
</dbReference>
<dbReference type="Pfam" id="PF07676">
    <property type="entry name" value="PD40"/>
    <property type="match status" value="1"/>
</dbReference>
<keyword evidence="2" id="KW-0677">Repeat</keyword>
<keyword evidence="8" id="KW-1185">Reference proteome</keyword>
<reference evidence="6" key="2">
    <citation type="journal article" date="2024" name="Nature">
        <title>Anoxygenic phototroph of the Chloroflexota uses a type I reaction centre.</title>
        <authorList>
            <person name="Tsuji J.M."/>
            <person name="Shaw N.A."/>
            <person name="Nagashima S."/>
            <person name="Venkiteswaran J.J."/>
            <person name="Schiff S.L."/>
            <person name="Watanabe T."/>
            <person name="Fukui M."/>
            <person name="Hanada S."/>
            <person name="Tank M."/>
            <person name="Neufeld J.D."/>
        </authorList>
    </citation>
    <scope>NUCLEOTIDE SEQUENCE</scope>
    <source>
        <strain evidence="6">L227-S17</strain>
    </source>
</reference>
<reference evidence="5 7" key="1">
    <citation type="submission" date="2020-06" db="EMBL/GenBank/DDBJ databases">
        <title>Anoxygenic phototrophic Chloroflexota member uses a Type I reaction center.</title>
        <authorList>
            <person name="Tsuji J.M."/>
            <person name="Shaw N.A."/>
            <person name="Nagashima S."/>
            <person name="Venkiteswaran J."/>
            <person name="Schiff S.L."/>
            <person name="Hanada S."/>
            <person name="Tank M."/>
            <person name="Neufeld J.D."/>
        </authorList>
    </citation>
    <scope>NUCLEOTIDE SEQUENCE [LARGE SCALE GENOMIC DNA]</scope>
    <source>
        <strain evidence="5">L227-S17</strain>
    </source>
</reference>
<feature type="domain" description="Translation initiation factor beta propellor-like" evidence="4">
    <location>
        <begin position="219"/>
        <end position="270"/>
    </location>
</feature>
<dbReference type="PROSITE" id="PS50294">
    <property type="entry name" value="WD_REPEATS_REGION"/>
    <property type="match status" value="1"/>
</dbReference>
<dbReference type="Gene3D" id="2.130.10.10">
    <property type="entry name" value="YVTN repeat-like/Quinoprotein amine dehydrogenase"/>
    <property type="match status" value="2"/>
</dbReference>
<dbReference type="PROSITE" id="PS51257">
    <property type="entry name" value="PROKAR_LIPOPROTEIN"/>
    <property type="match status" value="1"/>
</dbReference>
<dbReference type="Pfam" id="PF08662">
    <property type="entry name" value="eIF2A"/>
    <property type="match status" value="1"/>
</dbReference>
<dbReference type="AlphaFoldDB" id="A0A8T7MAB8"/>
<evidence type="ECO:0000313" key="8">
    <source>
        <dbReference type="Proteomes" id="UP001431572"/>
    </source>
</evidence>
<dbReference type="InterPro" id="IPR013979">
    <property type="entry name" value="TIF_beta_prop-like"/>
</dbReference>
<protein>
    <submittedName>
        <fullName evidence="5">PD40 domain-containing protein</fullName>
    </submittedName>
</protein>
<feature type="repeat" description="WD" evidence="3">
    <location>
        <begin position="392"/>
        <end position="425"/>
    </location>
</feature>
<dbReference type="Proteomes" id="UP000521676">
    <property type="component" value="Unassembled WGS sequence"/>
</dbReference>
<evidence type="ECO:0000256" key="3">
    <source>
        <dbReference type="PROSITE-ProRule" id="PRU00221"/>
    </source>
</evidence>
<dbReference type="Pfam" id="PF00400">
    <property type="entry name" value="WD40"/>
    <property type="match status" value="2"/>
</dbReference>
<dbReference type="SUPFAM" id="SSF69322">
    <property type="entry name" value="Tricorn protease domain 2"/>
    <property type="match status" value="1"/>
</dbReference>
<dbReference type="EMBL" id="CP128400">
    <property type="protein sequence ID" value="WJW68933.1"/>
    <property type="molecule type" value="Genomic_DNA"/>
</dbReference>
<dbReference type="Proteomes" id="UP001431572">
    <property type="component" value="Chromosome 2"/>
</dbReference>
<dbReference type="PROSITE" id="PS50082">
    <property type="entry name" value="WD_REPEATS_2"/>
    <property type="match status" value="2"/>
</dbReference>
<gene>
    <name evidence="5" type="ORF">HXX08_24345</name>
    <name evidence="6" type="ORF">OZ401_004555</name>
</gene>
<accession>A0A8T7MAB8</accession>
<organism evidence="5 7">
    <name type="scientific">Candidatus Chlorohelix allophototropha</name>
    <dbReference type="NCBI Taxonomy" id="3003348"/>
    <lineage>
        <taxon>Bacteria</taxon>
        <taxon>Bacillati</taxon>
        <taxon>Chloroflexota</taxon>
        <taxon>Chloroflexia</taxon>
        <taxon>Candidatus Chloroheliales</taxon>
        <taxon>Candidatus Chloroheliaceae</taxon>
        <taxon>Candidatus Chlorohelix</taxon>
    </lineage>
</organism>
<evidence type="ECO:0000313" key="5">
    <source>
        <dbReference type="EMBL" id="NWJ49004.1"/>
    </source>
</evidence>
<evidence type="ECO:0000313" key="6">
    <source>
        <dbReference type="EMBL" id="WJW68933.1"/>
    </source>
</evidence>
<dbReference type="PANTHER" id="PTHR19848:SF8">
    <property type="entry name" value="F-BOX AND WD REPEAT DOMAIN CONTAINING 7"/>
    <property type="match status" value="1"/>
</dbReference>
<feature type="repeat" description="WD" evidence="3">
    <location>
        <begin position="220"/>
        <end position="251"/>
    </location>
</feature>
<dbReference type="SMART" id="SM00320">
    <property type="entry name" value="WD40"/>
    <property type="match status" value="5"/>
</dbReference>
<dbReference type="EMBL" id="JACATZ010000003">
    <property type="protein sequence ID" value="NWJ49004.1"/>
    <property type="molecule type" value="Genomic_DNA"/>
</dbReference>
<dbReference type="InterPro" id="IPR011659">
    <property type="entry name" value="WD40"/>
</dbReference>
<keyword evidence="1 3" id="KW-0853">WD repeat</keyword>
<evidence type="ECO:0000256" key="2">
    <source>
        <dbReference type="ARBA" id="ARBA00022737"/>
    </source>
</evidence>
<evidence type="ECO:0000259" key="4">
    <source>
        <dbReference type="Pfam" id="PF08662"/>
    </source>
</evidence>
<evidence type="ECO:0000256" key="1">
    <source>
        <dbReference type="ARBA" id="ARBA00022574"/>
    </source>
</evidence>
<sequence length="425" mass="45454">MNVYKLVPKLLVGIMLSILLIACGDNSPTIPINKTTPSGTPDVAAQATIIAALAATEAAQPTVPIEFSQSNEDEVAPTPTPAPSPSLNGKIPAFSNIAAPISTPSKAISIGQFSGVPGGITAAALSYDRKWLAFSSRYQIWLMEVASGKFQIYYINASDPDERGAASLSWAADGRKLVAGGFHGITNMWRWDSIDNRLRPGAARLRPDASSVNFGEQVEVSFSPDGKYIAGLGNEGTLVIWDSEYYTQLYSFNADYAGFFAWSPDGKLIADEYLKVHQLANGLSYTAAGAVRVTSEKPQGVAWSADGKMLAVTAEDFKMARFEAPTQTSLSVSKLLGKAQYEDSLSIPRDQLKLGKRVAFSPDSKWLATANVPASGRISLWNAITGQFLFEINTGNKPINTLSWGSAGVLIAGGDDGTLRFWQIA</sequence>
<evidence type="ECO:0000313" key="7">
    <source>
        <dbReference type="Proteomes" id="UP000521676"/>
    </source>
</evidence>
<proteinExistence type="predicted"/>